<dbReference type="STRING" id="1081103.A0A0B2WG84"/>
<comment type="caution">
    <text evidence="2">The sequence shown here is derived from an EMBL/GenBank/DDBJ whole genome shotgun (WGS) entry which is preliminary data.</text>
</comment>
<protein>
    <recommendedName>
        <fullName evidence="4">Protein HRI1</fullName>
    </recommendedName>
</protein>
<dbReference type="HOGENOM" id="CLU_1563212_0_0_1"/>
<dbReference type="InterPro" id="IPR043047">
    <property type="entry name" value="Hri1_N_sf"/>
</dbReference>
<reference evidence="2 3" key="1">
    <citation type="journal article" date="2014" name="Proc. Natl. Acad. Sci. U.S.A.">
        <title>Trajectory and genomic determinants of fungal-pathogen speciation and host adaptation.</title>
        <authorList>
            <person name="Hu X."/>
            <person name="Xiao G."/>
            <person name="Zheng P."/>
            <person name="Shang Y."/>
            <person name="Su Y."/>
            <person name="Zhang X."/>
            <person name="Liu X."/>
            <person name="Zhan S."/>
            <person name="St Leger R.J."/>
            <person name="Wang C."/>
        </authorList>
    </citation>
    <scope>NUCLEOTIDE SEQUENCE [LARGE SCALE GENOMIC DNA]</scope>
    <source>
        <strain evidence="2 3">ARSEF 1941</strain>
    </source>
</reference>
<dbReference type="InterPro" id="IPR031818">
    <property type="entry name" value="Hri1"/>
</dbReference>
<dbReference type="AlphaFoldDB" id="A0A0B2WG84"/>
<dbReference type="Pfam" id="PF16815">
    <property type="entry name" value="HRI1"/>
    <property type="match status" value="1"/>
</dbReference>
<sequence length="171" mass="18850">MAGKSSSSARTIDGKQVSHSRWVHWIDSRTEQPETASDEAVTYPQPDGSTLEKGTMVNPETGRETAYEEVWDDEDPAPTTAPAPEQLCVVLRHDGGQSRGLVVRLGRHVQGLVRSGPHLSLERWEWRGSRAVRTARMGAEELPCEETLGRAYKLGDQVTAGSRTWTVVEIA</sequence>
<name>A0A0B2WG84_METAS</name>
<evidence type="ECO:0008006" key="4">
    <source>
        <dbReference type="Google" id="ProtNLM"/>
    </source>
</evidence>
<evidence type="ECO:0000313" key="2">
    <source>
        <dbReference type="EMBL" id="KHN95011.1"/>
    </source>
</evidence>
<feature type="region of interest" description="Disordered" evidence="1">
    <location>
        <begin position="1"/>
        <end position="64"/>
    </location>
</feature>
<dbReference type="Proteomes" id="UP000030816">
    <property type="component" value="Unassembled WGS sequence"/>
</dbReference>
<dbReference type="CDD" id="cd11693">
    <property type="entry name" value="HRI1_C_like"/>
    <property type="match status" value="1"/>
</dbReference>
<evidence type="ECO:0000313" key="3">
    <source>
        <dbReference type="Proteomes" id="UP000030816"/>
    </source>
</evidence>
<organism evidence="2 3">
    <name type="scientific">Metarhizium album (strain ARSEF 1941)</name>
    <dbReference type="NCBI Taxonomy" id="1081103"/>
    <lineage>
        <taxon>Eukaryota</taxon>
        <taxon>Fungi</taxon>
        <taxon>Dikarya</taxon>
        <taxon>Ascomycota</taxon>
        <taxon>Pezizomycotina</taxon>
        <taxon>Sordariomycetes</taxon>
        <taxon>Hypocreomycetidae</taxon>
        <taxon>Hypocreales</taxon>
        <taxon>Clavicipitaceae</taxon>
        <taxon>Metarhizium</taxon>
    </lineage>
</organism>
<feature type="compositionally biased region" description="Polar residues" evidence="1">
    <location>
        <begin position="1"/>
        <end position="10"/>
    </location>
</feature>
<proteinExistence type="predicted"/>
<dbReference type="Gene3D" id="2.40.128.320">
    <property type="entry name" value="Protein HRI1, N-terminal domain"/>
    <property type="match status" value="1"/>
</dbReference>
<gene>
    <name evidence="2" type="ORF">MAM_07060</name>
</gene>
<accession>A0A0B2WG84</accession>
<dbReference type="OrthoDB" id="4045395at2759"/>
<dbReference type="EMBL" id="AZHE01000027">
    <property type="protein sequence ID" value="KHN95011.1"/>
    <property type="molecule type" value="Genomic_DNA"/>
</dbReference>
<dbReference type="RefSeq" id="XP_040676077.1">
    <property type="nucleotide sequence ID" value="XM_040825858.1"/>
</dbReference>
<dbReference type="GeneID" id="63741515"/>
<evidence type="ECO:0000256" key="1">
    <source>
        <dbReference type="SAM" id="MobiDB-lite"/>
    </source>
</evidence>
<keyword evidence="3" id="KW-1185">Reference proteome</keyword>